<dbReference type="SMART" id="SM00862">
    <property type="entry name" value="Trans_reg_C"/>
    <property type="match status" value="1"/>
</dbReference>
<dbReference type="Pfam" id="PF00486">
    <property type="entry name" value="Trans_reg_C"/>
    <property type="match status" value="1"/>
</dbReference>
<dbReference type="InterPro" id="IPR001867">
    <property type="entry name" value="OmpR/PhoB-type_DNA-bd"/>
</dbReference>
<feature type="DNA-binding region" description="OmpR/PhoB-type" evidence="2">
    <location>
        <begin position="1"/>
        <end position="91"/>
    </location>
</feature>
<sequence length="91" mass="10368">MTLLPDQYTCIIDEERVESTPVEFRLLHTMVSSPGRVFSRDSLMESSYVDGRIVSDRTVDSHVKNLRKKVSQASGNEYLIHSIYGVGYKVE</sequence>
<accession>A0A317CMD4</accession>
<evidence type="ECO:0000259" key="3">
    <source>
        <dbReference type="PROSITE" id="PS51755"/>
    </source>
</evidence>
<protein>
    <recommendedName>
        <fullName evidence="3">OmpR/PhoB-type domain-containing protein</fullName>
    </recommendedName>
</protein>
<keyword evidence="1 2" id="KW-0238">DNA-binding</keyword>
<dbReference type="GO" id="GO:0006355">
    <property type="term" value="P:regulation of DNA-templated transcription"/>
    <property type="evidence" value="ECO:0007669"/>
    <property type="project" value="InterPro"/>
</dbReference>
<dbReference type="InterPro" id="IPR016032">
    <property type="entry name" value="Sig_transdc_resp-reg_C-effctor"/>
</dbReference>
<dbReference type="PROSITE" id="PS51755">
    <property type="entry name" value="OMPR_PHOB"/>
    <property type="match status" value="1"/>
</dbReference>
<organism evidence="4 5">
    <name type="scientific">Leucothrix pacifica</name>
    <dbReference type="NCBI Taxonomy" id="1247513"/>
    <lineage>
        <taxon>Bacteria</taxon>
        <taxon>Pseudomonadati</taxon>
        <taxon>Pseudomonadota</taxon>
        <taxon>Gammaproteobacteria</taxon>
        <taxon>Thiotrichales</taxon>
        <taxon>Thiotrichaceae</taxon>
        <taxon>Leucothrix</taxon>
    </lineage>
</organism>
<proteinExistence type="predicted"/>
<dbReference type="Gene3D" id="1.10.10.10">
    <property type="entry name" value="Winged helix-like DNA-binding domain superfamily/Winged helix DNA-binding domain"/>
    <property type="match status" value="1"/>
</dbReference>
<comment type="caution">
    <text evidence="4">The sequence shown here is derived from an EMBL/GenBank/DDBJ whole genome shotgun (WGS) entry which is preliminary data.</text>
</comment>
<reference evidence="4 5" key="1">
    <citation type="submission" date="2018-05" db="EMBL/GenBank/DDBJ databases">
        <title>Leucothrix arctica sp. nov., isolated from Arctic seawater.</title>
        <authorList>
            <person name="Choi A."/>
            <person name="Baek K."/>
        </authorList>
    </citation>
    <scope>NUCLEOTIDE SEQUENCE [LARGE SCALE GENOMIC DNA]</scope>
    <source>
        <strain evidence="4 5">JCM 18388</strain>
    </source>
</reference>
<feature type="domain" description="OmpR/PhoB-type" evidence="3">
    <location>
        <begin position="1"/>
        <end position="91"/>
    </location>
</feature>
<dbReference type="Proteomes" id="UP000245539">
    <property type="component" value="Unassembled WGS sequence"/>
</dbReference>
<dbReference type="GO" id="GO:0000160">
    <property type="term" value="P:phosphorelay signal transduction system"/>
    <property type="evidence" value="ECO:0007669"/>
    <property type="project" value="InterPro"/>
</dbReference>
<dbReference type="AlphaFoldDB" id="A0A317CMD4"/>
<evidence type="ECO:0000313" key="4">
    <source>
        <dbReference type="EMBL" id="PWQ99686.1"/>
    </source>
</evidence>
<dbReference type="GO" id="GO:0003677">
    <property type="term" value="F:DNA binding"/>
    <property type="evidence" value="ECO:0007669"/>
    <property type="project" value="UniProtKB-UniRule"/>
</dbReference>
<evidence type="ECO:0000256" key="1">
    <source>
        <dbReference type="ARBA" id="ARBA00023125"/>
    </source>
</evidence>
<evidence type="ECO:0000256" key="2">
    <source>
        <dbReference type="PROSITE-ProRule" id="PRU01091"/>
    </source>
</evidence>
<keyword evidence="5" id="KW-1185">Reference proteome</keyword>
<name>A0A317CMD4_9GAMM</name>
<dbReference type="SUPFAM" id="SSF46894">
    <property type="entry name" value="C-terminal effector domain of the bipartite response regulators"/>
    <property type="match status" value="1"/>
</dbReference>
<dbReference type="OrthoDB" id="9802426at2"/>
<dbReference type="CDD" id="cd00383">
    <property type="entry name" value="trans_reg_C"/>
    <property type="match status" value="1"/>
</dbReference>
<evidence type="ECO:0000313" key="5">
    <source>
        <dbReference type="Proteomes" id="UP000245539"/>
    </source>
</evidence>
<dbReference type="InterPro" id="IPR036388">
    <property type="entry name" value="WH-like_DNA-bd_sf"/>
</dbReference>
<dbReference type="EMBL" id="QGKM01000009">
    <property type="protein sequence ID" value="PWQ99686.1"/>
    <property type="molecule type" value="Genomic_DNA"/>
</dbReference>
<gene>
    <name evidence="4" type="ORF">DKW60_05260</name>
</gene>